<protein>
    <submittedName>
        <fullName evidence="8">Conjugation TrbI family protein</fullName>
    </submittedName>
</protein>
<keyword evidence="4 7" id="KW-1133">Transmembrane helix</keyword>
<dbReference type="InterPro" id="IPR005498">
    <property type="entry name" value="T4SS_VirB10/TraB/TrbI"/>
</dbReference>
<dbReference type="EMBL" id="CP001675">
    <property type="protein sequence ID" value="ACT52124.1"/>
    <property type="molecule type" value="Genomic_DNA"/>
</dbReference>
<dbReference type="GO" id="GO:0016020">
    <property type="term" value="C:membrane"/>
    <property type="evidence" value="ECO:0007669"/>
    <property type="project" value="UniProtKB-SubCell"/>
</dbReference>
<dbReference type="Gene3D" id="2.40.128.260">
    <property type="entry name" value="Type IV secretion system, VirB10/TraB/TrbI"/>
    <property type="match status" value="1"/>
</dbReference>
<dbReference type="InterPro" id="IPR042217">
    <property type="entry name" value="T4SS_VirB10/TrbI"/>
</dbReference>
<feature type="transmembrane region" description="Helical" evidence="7">
    <location>
        <begin position="32"/>
        <end position="51"/>
    </location>
</feature>
<dbReference type="OrthoDB" id="9766860at2"/>
<geneLocation type="plasmid" evidence="8 9">
    <name>pMsip01</name>
</geneLocation>
<evidence type="ECO:0000313" key="9">
    <source>
        <dbReference type="Proteomes" id="UP000002743"/>
    </source>
</evidence>
<comment type="subcellular location">
    <subcellularLocation>
        <location evidence="1">Membrane</location>
        <topology evidence="1">Single-pass membrane protein</topology>
    </subcellularLocation>
</comment>
<feature type="region of interest" description="Disordered" evidence="6">
    <location>
        <begin position="58"/>
        <end position="78"/>
    </location>
</feature>
<organism evidence="8 9">
    <name type="scientific">Methylovorus glucosotrophus (strain SIP3-4)</name>
    <dbReference type="NCBI Taxonomy" id="582744"/>
    <lineage>
        <taxon>Bacteria</taxon>
        <taxon>Pseudomonadati</taxon>
        <taxon>Pseudomonadota</taxon>
        <taxon>Betaproteobacteria</taxon>
        <taxon>Nitrosomonadales</taxon>
        <taxon>Methylophilaceae</taxon>
        <taxon>Methylovorus</taxon>
    </lineage>
</organism>
<gene>
    <name evidence="8" type="ordered locus">Msip34_2900</name>
</gene>
<feature type="region of interest" description="Disordered" evidence="6">
    <location>
        <begin position="140"/>
        <end position="159"/>
    </location>
</feature>
<feature type="compositionally biased region" description="Polar residues" evidence="6">
    <location>
        <begin position="67"/>
        <end position="78"/>
    </location>
</feature>
<dbReference type="AlphaFoldDB" id="C6XER7"/>
<dbReference type="CDD" id="cd16429">
    <property type="entry name" value="VirB10"/>
    <property type="match status" value="1"/>
</dbReference>
<name>C6XER7_METGS</name>
<dbReference type="KEGG" id="mei:Msip34_2900"/>
<dbReference type="HOGENOM" id="CLU_042657_0_0_4"/>
<reference evidence="9" key="1">
    <citation type="submission" date="2009-07" db="EMBL/GenBank/DDBJ databases">
        <title>Complete sequence of plasmid 1 of Methylovorus sp. SIP3-4.</title>
        <authorList>
            <consortium name="US DOE Joint Genome Institute"/>
            <person name="Lucas S."/>
            <person name="Copeland A."/>
            <person name="Lapidus A."/>
            <person name="Glavina del Rio T."/>
            <person name="Tice H."/>
            <person name="Bruce D."/>
            <person name="Goodwin L."/>
            <person name="Pitluck S."/>
            <person name="Clum A."/>
            <person name="Larimer F."/>
            <person name="Land M."/>
            <person name="Hauser L."/>
            <person name="Kyrpides N."/>
            <person name="Mikhailova N."/>
            <person name="Kayluzhnaya M."/>
            <person name="Chistoserdova L."/>
        </authorList>
    </citation>
    <scope>NUCLEOTIDE SEQUENCE [LARGE SCALE GENOMIC DNA]</scope>
    <source>
        <strain evidence="9">SIP3-4</strain>
        <plasmid evidence="9">pMsip01</plasmid>
    </source>
</reference>
<dbReference type="RefSeq" id="WP_012777722.1">
    <property type="nucleotide sequence ID" value="NC_012970.1"/>
</dbReference>
<evidence type="ECO:0000256" key="2">
    <source>
        <dbReference type="ARBA" id="ARBA00010265"/>
    </source>
</evidence>
<accession>C6XER7</accession>
<keyword evidence="8" id="KW-0614">Plasmid</keyword>
<reference evidence="8 9" key="2">
    <citation type="journal article" date="2011" name="J. Bacteriol.">
        <title>Genomes of three methylotrophs from a single niche uncover genetic and metabolic divergence of Methylophilaceae.</title>
        <authorList>
            <person name="Lapidus A."/>
            <person name="Clum A."/>
            <person name="Labutti K."/>
            <person name="Kaluzhnaya M.G."/>
            <person name="Lim S."/>
            <person name="Beck D.A."/>
            <person name="Glavina Del Rio T."/>
            <person name="Nolan M."/>
            <person name="Mavromatis K."/>
            <person name="Huntemann M."/>
            <person name="Lucas S."/>
            <person name="Lidstrom M.E."/>
            <person name="Ivanova N."/>
            <person name="Chistoserdova L."/>
        </authorList>
    </citation>
    <scope>NUCLEOTIDE SEQUENCE [LARGE SCALE GENOMIC DNA]</scope>
    <source>
        <strain evidence="8 9">SIP3-4</strain>
        <plasmid evidence="8 9">pMsip01</plasmid>
    </source>
</reference>
<sequence>MSDVYSVGDRVEGQGFNLTQKISGIKKLSPKILKVLAGGGLVLLILLMYAIDSSDAPTPVVKPSNAGDPNTNEASGSATLPLDLTEDVNDGVPAFNTQGPTPINGANAAPLVPATGTLSSSVMETEAAPSPKVDTIAEKRRRDRERAMESNGPVSGFNEVTASLSNSENPGASKAEVEALLAAQAAQAKTPVDEQDDQNKQVRKEKFLKRAEAENEEGYLAAMRKPQITPYEIKAGSVIPAVLKSAINSDLPGLIRGIVTDHVYDSKTGRYILIPRGSTLIGTYDSQIAYGQKRLLAVWTKIIFPDGSTMALKGMPGADQEGSAGMSGEVDNHYLKIFGAALASSVISAGYQISQGGQNVVGLGTTVQTPGQTMASSLGQQLGQAGTAITTKNLNLQPTLTNPVGQRFFINITKDLVFQQPYE</sequence>
<evidence type="ECO:0000256" key="4">
    <source>
        <dbReference type="ARBA" id="ARBA00022989"/>
    </source>
</evidence>
<evidence type="ECO:0000256" key="7">
    <source>
        <dbReference type="SAM" id="Phobius"/>
    </source>
</evidence>
<evidence type="ECO:0000256" key="5">
    <source>
        <dbReference type="ARBA" id="ARBA00023136"/>
    </source>
</evidence>
<evidence type="ECO:0000256" key="1">
    <source>
        <dbReference type="ARBA" id="ARBA00004167"/>
    </source>
</evidence>
<keyword evidence="9" id="KW-1185">Reference proteome</keyword>
<proteinExistence type="inferred from homology"/>
<evidence type="ECO:0000256" key="6">
    <source>
        <dbReference type="SAM" id="MobiDB-lite"/>
    </source>
</evidence>
<keyword evidence="3 7" id="KW-0812">Transmembrane</keyword>
<dbReference type="Pfam" id="PF03743">
    <property type="entry name" value="TrbI"/>
    <property type="match status" value="1"/>
</dbReference>
<dbReference type="Proteomes" id="UP000002743">
    <property type="component" value="Plasmid pMsip01"/>
</dbReference>
<keyword evidence="5 7" id="KW-0472">Membrane</keyword>
<evidence type="ECO:0000256" key="3">
    <source>
        <dbReference type="ARBA" id="ARBA00022692"/>
    </source>
</evidence>
<evidence type="ECO:0000313" key="8">
    <source>
        <dbReference type="EMBL" id="ACT52124.1"/>
    </source>
</evidence>
<comment type="similarity">
    <text evidence="2">Belongs to the TrbI/VirB10 family.</text>
</comment>